<gene>
    <name evidence="2" type="ORF">OSTLU_31998</name>
</gene>
<sequence length="337" mass="36462">MQRISCDARVGSEGIVRRPTPRLGGKGPSALERELKAMQRGGSERDGGDASGREAERAFHSVHDLVHYAILSQPNALASLRMIYSICQRAGRIASKHGAGSRLITANEHWKSQIRHALYTSPRFKRIGSDDWGVAAGHSAMPDTTTVYVSKDERKNAEKTHAVSRASTVSSYSHKSLSSPKKRRLSTSASVKPASKADEYRSSTEPETVSMLALEGEKALKLLHSASGHSGSAQSALSMEDAVGAGSRTGRTMTKSPSPRQRSHSRSRSRSCSPEPRESSTLVVVAGLLEHEGKVLPRDFRRNRRKPFGGGHHAAMPADSECRVDQSPCPVTGLDSY</sequence>
<evidence type="ECO:0008006" key="4">
    <source>
        <dbReference type="Google" id="ProtNLM"/>
    </source>
</evidence>
<feature type="region of interest" description="Disordered" evidence="1">
    <location>
        <begin position="1"/>
        <end position="29"/>
    </location>
</feature>
<dbReference type="AlphaFoldDB" id="A4RYE3"/>
<feature type="compositionally biased region" description="Low complexity" evidence="1">
    <location>
        <begin position="167"/>
        <end position="179"/>
    </location>
</feature>
<keyword evidence="3" id="KW-1185">Reference proteome</keyword>
<dbReference type="OrthoDB" id="5954824at2759"/>
<name>A4RYE3_OSTLU</name>
<feature type="region of interest" description="Disordered" evidence="1">
    <location>
        <begin position="36"/>
        <end position="55"/>
    </location>
</feature>
<proteinExistence type="predicted"/>
<dbReference type="Gramene" id="ABO96450">
    <property type="protein sequence ID" value="ABO96450"/>
    <property type="gene ID" value="OSTLU_31998"/>
</dbReference>
<dbReference type="HOGENOM" id="CLU_812194_0_0_1"/>
<dbReference type="InterPro" id="IPR036388">
    <property type="entry name" value="WH-like_DNA-bd_sf"/>
</dbReference>
<dbReference type="RefSeq" id="XP_001418157.1">
    <property type="nucleotide sequence ID" value="XM_001418120.1"/>
</dbReference>
<evidence type="ECO:0000313" key="2">
    <source>
        <dbReference type="EMBL" id="ABO96450.1"/>
    </source>
</evidence>
<dbReference type="GeneID" id="5002254"/>
<accession>A4RYE3</accession>
<dbReference type="Proteomes" id="UP000001568">
    <property type="component" value="Chromosome 6"/>
</dbReference>
<dbReference type="eggNOG" id="ENOG502SXUN">
    <property type="taxonomic scope" value="Eukaryota"/>
</dbReference>
<dbReference type="STRING" id="436017.A4RYE3"/>
<feature type="region of interest" description="Disordered" evidence="1">
    <location>
        <begin position="301"/>
        <end position="337"/>
    </location>
</feature>
<protein>
    <recommendedName>
        <fullName evidence="4">Fork-head domain-containing protein</fullName>
    </recommendedName>
</protein>
<feature type="compositionally biased region" description="Basic and acidic residues" evidence="1">
    <location>
        <begin position="195"/>
        <end position="204"/>
    </location>
</feature>
<dbReference type="EMBL" id="CP000586">
    <property type="protein sequence ID" value="ABO96450.1"/>
    <property type="molecule type" value="Genomic_DNA"/>
</dbReference>
<organism evidence="2 3">
    <name type="scientific">Ostreococcus lucimarinus (strain CCE9901)</name>
    <dbReference type="NCBI Taxonomy" id="436017"/>
    <lineage>
        <taxon>Eukaryota</taxon>
        <taxon>Viridiplantae</taxon>
        <taxon>Chlorophyta</taxon>
        <taxon>Mamiellophyceae</taxon>
        <taxon>Mamiellales</taxon>
        <taxon>Bathycoccaceae</taxon>
        <taxon>Ostreococcus</taxon>
    </lineage>
</organism>
<evidence type="ECO:0000313" key="3">
    <source>
        <dbReference type="Proteomes" id="UP000001568"/>
    </source>
</evidence>
<evidence type="ECO:0000256" key="1">
    <source>
        <dbReference type="SAM" id="MobiDB-lite"/>
    </source>
</evidence>
<dbReference type="KEGG" id="olu:OSTLU_31998"/>
<dbReference type="Gene3D" id="1.10.10.10">
    <property type="entry name" value="Winged helix-like DNA-binding domain superfamily/Winged helix DNA-binding domain"/>
    <property type="match status" value="1"/>
</dbReference>
<reference evidence="2 3" key="1">
    <citation type="journal article" date="2007" name="Proc. Natl. Acad. Sci. U.S.A.">
        <title>The tiny eukaryote Ostreococcus provides genomic insights into the paradox of plankton speciation.</title>
        <authorList>
            <person name="Palenik B."/>
            <person name="Grimwood J."/>
            <person name="Aerts A."/>
            <person name="Rouze P."/>
            <person name="Salamov A."/>
            <person name="Putnam N."/>
            <person name="Dupont C."/>
            <person name="Jorgensen R."/>
            <person name="Derelle E."/>
            <person name="Rombauts S."/>
            <person name="Zhou K."/>
            <person name="Otillar R."/>
            <person name="Merchant S.S."/>
            <person name="Podell S."/>
            <person name="Gaasterland T."/>
            <person name="Napoli C."/>
            <person name="Gendler K."/>
            <person name="Manuell A."/>
            <person name="Tai V."/>
            <person name="Vallon O."/>
            <person name="Piganeau G."/>
            <person name="Jancek S."/>
            <person name="Heijde M."/>
            <person name="Jabbari K."/>
            <person name="Bowler C."/>
            <person name="Lohr M."/>
            <person name="Robbens S."/>
            <person name="Werner G."/>
            <person name="Dubchak I."/>
            <person name="Pazour G.J."/>
            <person name="Ren Q."/>
            <person name="Paulsen I."/>
            <person name="Delwiche C."/>
            <person name="Schmutz J."/>
            <person name="Rokhsar D."/>
            <person name="Van de Peer Y."/>
            <person name="Moreau H."/>
            <person name="Grigoriev I.V."/>
        </authorList>
    </citation>
    <scope>NUCLEOTIDE SEQUENCE [LARGE SCALE GENOMIC DNA]</scope>
    <source>
        <strain evidence="2 3">CCE9901</strain>
    </source>
</reference>
<feature type="region of interest" description="Disordered" evidence="1">
    <location>
        <begin position="243"/>
        <end position="280"/>
    </location>
</feature>
<feature type="region of interest" description="Disordered" evidence="1">
    <location>
        <begin position="154"/>
        <end position="208"/>
    </location>
</feature>